<protein>
    <submittedName>
        <fullName evidence="9">6-phospho-beta-glucosidase</fullName>
    </submittedName>
</protein>
<comment type="cofactor">
    <cofactor evidence="7">
        <name>NAD(+)</name>
        <dbReference type="ChEBI" id="CHEBI:57540"/>
    </cofactor>
    <text evidence="7">Binds 1 NAD(+) per subunit.</text>
</comment>
<dbReference type="PRINTS" id="PR00732">
    <property type="entry name" value="GLHYDRLASE4"/>
</dbReference>
<name>A0ABQ2JIZ7_9ACTN</name>
<dbReference type="GeneID" id="301549304"/>
<evidence type="ECO:0000313" key="10">
    <source>
        <dbReference type="Proteomes" id="UP000600080"/>
    </source>
</evidence>
<dbReference type="Pfam" id="PF02056">
    <property type="entry name" value="Glyco_hydro_4"/>
    <property type="match status" value="1"/>
</dbReference>
<dbReference type="Proteomes" id="UP000600080">
    <property type="component" value="Unassembled WGS sequence"/>
</dbReference>
<dbReference type="EMBL" id="BMND01000014">
    <property type="protein sequence ID" value="GGN48505.1"/>
    <property type="molecule type" value="Genomic_DNA"/>
</dbReference>
<evidence type="ECO:0000256" key="3">
    <source>
        <dbReference type="ARBA" id="ARBA00022801"/>
    </source>
</evidence>
<dbReference type="SUPFAM" id="SSF51735">
    <property type="entry name" value="NAD(P)-binding Rossmann-fold domains"/>
    <property type="match status" value="1"/>
</dbReference>
<dbReference type="PANTHER" id="PTHR32092:SF5">
    <property type="entry name" value="6-PHOSPHO-BETA-GLUCOSIDASE"/>
    <property type="match status" value="1"/>
</dbReference>
<dbReference type="Gene3D" id="3.40.50.720">
    <property type="entry name" value="NAD(P)-binding Rossmann-like Domain"/>
    <property type="match status" value="1"/>
</dbReference>
<accession>A0ABQ2JIZ7</accession>
<evidence type="ECO:0000256" key="4">
    <source>
        <dbReference type="ARBA" id="ARBA00023027"/>
    </source>
</evidence>
<keyword evidence="3 7" id="KW-0378">Hydrolase</keyword>
<dbReference type="RefSeq" id="WP_189099207.1">
    <property type="nucleotide sequence ID" value="NZ_BMND01000014.1"/>
</dbReference>
<evidence type="ECO:0000259" key="8">
    <source>
        <dbReference type="Pfam" id="PF11975"/>
    </source>
</evidence>
<reference evidence="10" key="1">
    <citation type="journal article" date="2019" name="Int. J. Syst. Evol. Microbiol.">
        <title>The Global Catalogue of Microorganisms (GCM) 10K type strain sequencing project: providing services to taxonomists for standard genome sequencing and annotation.</title>
        <authorList>
            <consortium name="The Broad Institute Genomics Platform"/>
            <consortium name="The Broad Institute Genome Sequencing Center for Infectious Disease"/>
            <person name="Wu L."/>
            <person name="Ma J."/>
        </authorList>
    </citation>
    <scope>NUCLEOTIDE SEQUENCE [LARGE SCALE GENOMIC DNA]</scope>
    <source>
        <strain evidence="10">CGMCC 4.7323</strain>
    </source>
</reference>
<dbReference type="Pfam" id="PF11975">
    <property type="entry name" value="Glyco_hydro_4C"/>
    <property type="match status" value="1"/>
</dbReference>
<keyword evidence="2" id="KW-0479">Metal-binding</keyword>
<evidence type="ECO:0000256" key="2">
    <source>
        <dbReference type="ARBA" id="ARBA00022723"/>
    </source>
</evidence>
<evidence type="ECO:0000256" key="6">
    <source>
        <dbReference type="ARBA" id="ARBA00023295"/>
    </source>
</evidence>
<evidence type="ECO:0000256" key="5">
    <source>
        <dbReference type="ARBA" id="ARBA00023211"/>
    </source>
</evidence>
<dbReference type="SUPFAM" id="SSF56327">
    <property type="entry name" value="LDH C-terminal domain-like"/>
    <property type="match status" value="1"/>
</dbReference>
<evidence type="ECO:0000313" key="9">
    <source>
        <dbReference type="EMBL" id="GGN48505.1"/>
    </source>
</evidence>
<dbReference type="InterPro" id="IPR036291">
    <property type="entry name" value="NAD(P)-bd_dom_sf"/>
</dbReference>
<proteinExistence type="inferred from homology"/>
<dbReference type="InterPro" id="IPR022616">
    <property type="entry name" value="Glyco_hydro_4_C"/>
</dbReference>
<dbReference type="Gene3D" id="3.90.110.10">
    <property type="entry name" value="Lactate dehydrogenase/glycoside hydrolase, family 4, C-terminal"/>
    <property type="match status" value="1"/>
</dbReference>
<dbReference type="InterPro" id="IPR015955">
    <property type="entry name" value="Lactate_DH/Glyco_Ohase_4_C"/>
</dbReference>
<sequence length="439" mass="47077">MPSPEGRTPHRRVKLAVIGGGSTYTPELIDGFARLRDVLPLEELVLVDPDAGRLAVVGGLARRIFARQGHPGRISWTGDLDAGIDGADAVLLQLRVGGQAARLQDETWPLECGCVGQETTGAGGLAKALRTVPVVLDIAERVRRRNPGAWLVDFTNPVGIVTRALLTHGHRAVGLCNVAIGLQRTFAALLGVPPDRVELDHLGLNHLTWERAVRVAGEDLLPRLLAEHGDSLAGKLRLPRPLLDHLGVIPSYYLRYYYRHDAVVRELRTEPPRAAQVAALEQQLLGMYGDPSLDEKPELLSRRGGAYYSEAAVALTSALLGGAGGTQVVNTRNDGTLPFLPDDAVIEAPATVGPPGAAPLPARPLEPLFAGLVSHVTTYEHLALDAALLGRTGRKTGRADGRRAVFSALLAHPLIGQSDHADRLADELIAHNREHLPWA</sequence>
<feature type="domain" description="Glycosyl hydrolase family 4 C-terminal" evidence="8">
    <location>
        <begin position="202"/>
        <end position="391"/>
    </location>
</feature>
<dbReference type="InterPro" id="IPR001088">
    <property type="entry name" value="Glyco_hydro_4"/>
</dbReference>
<keyword evidence="10" id="KW-1185">Reference proteome</keyword>
<evidence type="ECO:0000256" key="7">
    <source>
        <dbReference type="RuleBase" id="RU361152"/>
    </source>
</evidence>
<keyword evidence="6 7" id="KW-0326">Glycosidase</keyword>
<dbReference type="CDD" id="cd05296">
    <property type="entry name" value="GH4_P_beta_glucosidase"/>
    <property type="match status" value="1"/>
</dbReference>
<keyword evidence="4 7" id="KW-0520">NAD</keyword>
<evidence type="ECO:0000256" key="1">
    <source>
        <dbReference type="ARBA" id="ARBA00010141"/>
    </source>
</evidence>
<dbReference type="PANTHER" id="PTHR32092">
    <property type="entry name" value="6-PHOSPHO-BETA-GLUCOSIDASE-RELATED"/>
    <property type="match status" value="1"/>
</dbReference>
<organism evidence="9 10">
    <name type="scientific">Streptomyces kronopolitis</name>
    <dbReference type="NCBI Taxonomy" id="1612435"/>
    <lineage>
        <taxon>Bacteria</taxon>
        <taxon>Bacillati</taxon>
        <taxon>Actinomycetota</taxon>
        <taxon>Actinomycetes</taxon>
        <taxon>Kitasatosporales</taxon>
        <taxon>Streptomycetaceae</taxon>
        <taxon>Streptomyces</taxon>
    </lineage>
</organism>
<gene>
    <name evidence="9" type="ORF">GCM10012285_35610</name>
</gene>
<comment type="caution">
    <text evidence="9">The sequence shown here is derived from an EMBL/GenBank/DDBJ whole genome shotgun (WGS) entry which is preliminary data.</text>
</comment>
<keyword evidence="5" id="KW-0464">Manganese</keyword>
<comment type="similarity">
    <text evidence="1 7">Belongs to the glycosyl hydrolase 4 family.</text>
</comment>